<dbReference type="RefSeq" id="WP_310890453.1">
    <property type="nucleotide sequence ID" value="NZ_BAAAGR010000001.1"/>
</dbReference>
<reference evidence="3 4" key="1">
    <citation type="submission" date="2021-06" db="EMBL/GenBank/DDBJ databases">
        <title>Genome-based taxonomic framework of Microbacterium strains isolated from marine environment, the description of four new species and reclassification of four preexisting species.</title>
        <authorList>
            <person name="Lee S.D."/>
            <person name="Kim S.-M."/>
            <person name="Byeon Y.-S."/>
            <person name="Yang H.L."/>
            <person name="Kim I.S."/>
        </authorList>
    </citation>
    <scope>NUCLEOTIDE SEQUENCE [LARGE SCALE GENOMIC DNA]</scope>
    <source>
        <strain evidence="3 4">KACC 20514</strain>
    </source>
</reference>
<dbReference type="Pfam" id="PF13472">
    <property type="entry name" value="Lipase_GDSL_2"/>
    <property type="match status" value="1"/>
</dbReference>
<name>A0AAJ2LZD9_9MICO</name>
<organism evidence="3 4">
    <name type="scientific">Microbacterium aurantiacum</name>
    <dbReference type="NCBI Taxonomy" id="162393"/>
    <lineage>
        <taxon>Bacteria</taxon>
        <taxon>Bacillati</taxon>
        <taxon>Actinomycetota</taxon>
        <taxon>Actinomycetes</taxon>
        <taxon>Micrococcales</taxon>
        <taxon>Microbacteriaceae</taxon>
        <taxon>Microbacterium</taxon>
    </lineage>
</organism>
<dbReference type="EMBL" id="JAHWXH010000001">
    <property type="protein sequence ID" value="MDS0244376.1"/>
    <property type="molecule type" value="Genomic_DNA"/>
</dbReference>
<dbReference type="InterPro" id="IPR036514">
    <property type="entry name" value="SGNH_hydro_sf"/>
</dbReference>
<accession>A0AAJ2LZD9</accession>
<dbReference type="AlphaFoldDB" id="A0AAJ2LZD9"/>
<evidence type="ECO:0000259" key="2">
    <source>
        <dbReference type="Pfam" id="PF21181"/>
    </source>
</evidence>
<evidence type="ECO:0000259" key="1">
    <source>
        <dbReference type="Pfam" id="PF13472"/>
    </source>
</evidence>
<dbReference type="Proteomes" id="UP001183582">
    <property type="component" value="Unassembled WGS sequence"/>
</dbReference>
<comment type="caution">
    <text evidence="3">The sequence shown here is derived from an EMBL/GenBank/DDBJ whole genome shotgun (WGS) entry which is preliminary data.</text>
</comment>
<dbReference type="Gene3D" id="2.60.120.260">
    <property type="entry name" value="Galactose-binding domain-like"/>
    <property type="match status" value="1"/>
</dbReference>
<feature type="domain" description="SGNH hydrolase-type esterase" evidence="1">
    <location>
        <begin position="170"/>
        <end position="364"/>
    </location>
</feature>
<proteinExistence type="predicted"/>
<dbReference type="InterPro" id="IPR013830">
    <property type="entry name" value="SGNH_hydro"/>
</dbReference>
<dbReference type="GeneID" id="301456956"/>
<evidence type="ECO:0000313" key="4">
    <source>
        <dbReference type="Proteomes" id="UP001183582"/>
    </source>
</evidence>
<dbReference type="SUPFAM" id="SSF52266">
    <property type="entry name" value="SGNH hydrolase"/>
    <property type="match status" value="1"/>
</dbReference>
<dbReference type="Gene3D" id="3.40.50.1110">
    <property type="entry name" value="SGNH hydrolase"/>
    <property type="match status" value="1"/>
</dbReference>
<feature type="domain" description="SsfX3-like N-terminal" evidence="2">
    <location>
        <begin position="13"/>
        <end position="145"/>
    </location>
</feature>
<sequence length="385" mass="40698">MDTIDLTPDLILGAAELERTDRGLRPHRLPAHARRRDADPQLTMMEAQPSGIRLSVVTSATSFALDLHATRVAYRGLPRPRGVVDVVVDGELIGSQALRAGDAVELDMQTGGSTLVPGAADTVEVALTGSGDKTVEIWLPHNEQVELVALRADAPLRPATTEGPLWLHHGSSISQGSNATTPTRIWPVIAARRAGVRLQNLGFGGSALVDPFVARVIRDTPADLISVKLGINVVNLDAMRRRSFVSAVHGFLDTIRDGHPETPLLLVSPIFCGIHEETPGPGAVDPAGWATGEMRFVATGDPAEVAAGRLTLRVIRDALAEVVSARSDDPQLRYLDGLRLYGEADAAAVPLPDALHPSAEGHALIGERFAGIALSSEGLLRAGSG</sequence>
<dbReference type="Pfam" id="PF21181">
    <property type="entry name" value="SsfX3_N"/>
    <property type="match status" value="1"/>
</dbReference>
<gene>
    <name evidence="3" type="ORF">KZC50_01975</name>
</gene>
<evidence type="ECO:0000313" key="3">
    <source>
        <dbReference type="EMBL" id="MDS0244376.1"/>
    </source>
</evidence>
<dbReference type="InterPro" id="IPR048977">
    <property type="entry name" value="SsfX3-like_N"/>
</dbReference>
<protein>
    <submittedName>
        <fullName evidence="3">Lipase</fullName>
    </submittedName>
</protein>